<dbReference type="EMBL" id="JACHVQ010000001">
    <property type="protein sequence ID" value="MBB2890243.1"/>
    <property type="molecule type" value="Genomic_DNA"/>
</dbReference>
<feature type="domain" description="Integrase catalytic" evidence="2">
    <location>
        <begin position="172"/>
        <end position="332"/>
    </location>
</feature>
<protein>
    <recommendedName>
        <fullName evidence="2">Integrase catalytic domain-containing protein</fullName>
    </recommendedName>
</protein>
<reference evidence="3 4" key="1">
    <citation type="submission" date="2020-08" db="EMBL/GenBank/DDBJ databases">
        <title>Sequencing the genomes of 1000 actinobacteria strains.</title>
        <authorList>
            <person name="Klenk H.-P."/>
        </authorList>
    </citation>
    <scope>NUCLEOTIDE SEQUENCE [LARGE SCALE GENOMIC DNA]</scope>
    <source>
        <strain evidence="3 4">DSM 105369</strain>
    </source>
</reference>
<feature type="region of interest" description="Disordered" evidence="1">
    <location>
        <begin position="48"/>
        <end position="67"/>
    </location>
</feature>
<dbReference type="Pfam" id="PF00665">
    <property type="entry name" value="rve"/>
    <property type="match status" value="1"/>
</dbReference>
<dbReference type="InterPro" id="IPR012337">
    <property type="entry name" value="RNaseH-like_sf"/>
</dbReference>
<evidence type="ECO:0000259" key="2">
    <source>
        <dbReference type="PROSITE" id="PS50994"/>
    </source>
</evidence>
<dbReference type="Proteomes" id="UP000559182">
    <property type="component" value="Unassembled WGS sequence"/>
</dbReference>
<evidence type="ECO:0000256" key="1">
    <source>
        <dbReference type="SAM" id="MobiDB-lite"/>
    </source>
</evidence>
<proteinExistence type="predicted"/>
<comment type="caution">
    <text evidence="3">The sequence shown here is derived from an EMBL/GenBank/DDBJ whole genome shotgun (WGS) entry which is preliminary data.</text>
</comment>
<dbReference type="InterPro" id="IPR036397">
    <property type="entry name" value="RNaseH_sf"/>
</dbReference>
<accession>A0A839N2T5</accession>
<keyword evidence="4" id="KW-1185">Reference proteome</keyword>
<evidence type="ECO:0000313" key="4">
    <source>
        <dbReference type="Proteomes" id="UP000559182"/>
    </source>
</evidence>
<evidence type="ECO:0000313" key="3">
    <source>
        <dbReference type="EMBL" id="MBB2890243.1"/>
    </source>
</evidence>
<gene>
    <name evidence="3" type="ORF">FHU39_000227</name>
</gene>
<sequence length="418" mass="47138">MTSRAEITTRYAKAYAKASKKDKGRVLDQVVEVTGWSRDNARRRLTAAAKRPPGAGRQVARRPRKPRADKFSYDARVVLQRVWAATGGQCGKYLAASMQVQLDGLEHHGELVFGRDRYSNGVRQELLDMSAASIDRYLAPVRAKDQVRGRSTTKASPLLRSSIKIRRAGDEVEAEPGFFEGDTVAHCGPTLKGEFARTVNLTDVHTGWVFTRSVRNNAHVHILSALKAGVEEIPFEVVGLDFDNGTEFLNKAVIAWAGQRQIYFTRSRPYKKNDQATIESKNNHLVRKYGFYYRYDTPEERAVLNRLWRLVNNRMNYLTPTKKPTGFGTDRNGRRTRIYDKPQTPLDRLLAANVLAPQQVTELIAYRDSLNPAELGRQIADLQAVLLKLAKEKTEQLYLASIPSELPDVRKGVRVKAS</sequence>
<name>A0A839N2T5_9MICO</name>
<dbReference type="GO" id="GO:0015074">
    <property type="term" value="P:DNA integration"/>
    <property type="evidence" value="ECO:0007669"/>
    <property type="project" value="InterPro"/>
</dbReference>
<dbReference type="RefSeq" id="WP_183318191.1">
    <property type="nucleotide sequence ID" value="NZ_JACHVQ010000001.1"/>
</dbReference>
<dbReference type="SUPFAM" id="SSF53098">
    <property type="entry name" value="Ribonuclease H-like"/>
    <property type="match status" value="1"/>
</dbReference>
<dbReference type="GO" id="GO:0003676">
    <property type="term" value="F:nucleic acid binding"/>
    <property type="evidence" value="ECO:0007669"/>
    <property type="project" value="InterPro"/>
</dbReference>
<dbReference type="InterPro" id="IPR001584">
    <property type="entry name" value="Integrase_cat-core"/>
</dbReference>
<dbReference type="PROSITE" id="PS50994">
    <property type="entry name" value="INTEGRASE"/>
    <property type="match status" value="1"/>
</dbReference>
<dbReference type="AlphaFoldDB" id="A0A839N2T5"/>
<organism evidence="3 4">
    <name type="scientific">Flexivirga oryzae</name>
    <dbReference type="NCBI Taxonomy" id="1794944"/>
    <lineage>
        <taxon>Bacteria</taxon>
        <taxon>Bacillati</taxon>
        <taxon>Actinomycetota</taxon>
        <taxon>Actinomycetes</taxon>
        <taxon>Micrococcales</taxon>
        <taxon>Dermacoccaceae</taxon>
        <taxon>Flexivirga</taxon>
    </lineage>
</organism>
<dbReference type="Gene3D" id="3.30.420.10">
    <property type="entry name" value="Ribonuclease H-like superfamily/Ribonuclease H"/>
    <property type="match status" value="1"/>
</dbReference>